<dbReference type="Gene3D" id="3.40.50.10610">
    <property type="entry name" value="ABC-type transport auxiliary lipoprotein component"/>
    <property type="match status" value="2"/>
</dbReference>
<keyword evidence="1" id="KW-0732">Signal</keyword>
<accession>A0A1Y0ICU7</accession>
<dbReference type="KEGG" id="ome:OLMES_3940"/>
<sequence>MNSPDHRFFSAFLAVKVLMHCLACLAVLSGCSSTSSYDEAAVDEIVDPLIVAPQPLPRRVAILPFTNASSAPKADEQVRRIFYNYFSSLNYLDVELSLVDAAFKDLRLESLFSANAFSGRSELGDGRGSGGALNPEFQDSPEFEQAWALLCKQLDVDGFITGTVYQYGKAYAVLYSETVVELGVQFRHCDTGRYIWRERMDSTKREGDLPLSPTALAAAIVTTYMRHQDISELEVAAKLSMELTSRIPNPQSAITSAPEITSFLHNGSGRLLVPGNQLKVVMLGRADMSAHWSIPGVVERIPMTEQEPGVYIGEYHVAAGDRALDAQLVGYLESADGVASRWIDILEPVTLGAATPIPAVIRSDLTLTAEASPYRLSQIVVVTKNATLNLEPGTLIWSDGAGLIVNGRINAIGNAVHPIRFRSTEGRRWKGITINATSGQMELAYVAISNADIGLNVVESRLYGNNLILEHNNWGVVVQHSKVNLKNSQVRHSHRTGLSCRNSEVFLYGNYIAGNQTGGGMFQGSTVSASGNGFYNNGDWDIRNLDRNQPLLLPGNWWGTPDSGLVRTVGAVEVDPVLMSQP</sequence>
<dbReference type="Proteomes" id="UP000196027">
    <property type="component" value="Chromosome"/>
</dbReference>
<evidence type="ECO:0000313" key="2">
    <source>
        <dbReference type="EMBL" id="ARU57959.1"/>
    </source>
</evidence>
<dbReference type="AlphaFoldDB" id="A0A1Y0ICU7"/>
<feature type="signal peptide" evidence="1">
    <location>
        <begin position="1"/>
        <end position="40"/>
    </location>
</feature>
<feature type="chain" id="PRO_5013390467" evidence="1">
    <location>
        <begin position="41"/>
        <end position="582"/>
    </location>
</feature>
<organism evidence="2 3">
    <name type="scientific">Oleiphilus messinensis</name>
    <dbReference type="NCBI Taxonomy" id="141451"/>
    <lineage>
        <taxon>Bacteria</taxon>
        <taxon>Pseudomonadati</taxon>
        <taxon>Pseudomonadota</taxon>
        <taxon>Gammaproteobacteria</taxon>
        <taxon>Oceanospirillales</taxon>
        <taxon>Oleiphilaceae</taxon>
        <taxon>Oleiphilus</taxon>
    </lineage>
</organism>
<keyword evidence="3" id="KW-1185">Reference proteome</keyword>
<gene>
    <name evidence="2" type="ORF">OLMES_3940</name>
</gene>
<name>A0A1Y0ICU7_9GAMM</name>
<dbReference type="PROSITE" id="PS51257">
    <property type="entry name" value="PROKAR_LIPOPROTEIN"/>
    <property type="match status" value="1"/>
</dbReference>
<dbReference type="InterPro" id="IPR011050">
    <property type="entry name" value="Pectin_lyase_fold/virulence"/>
</dbReference>
<dbReference type="RefSeq" id="WP_087462798.1">
    <property type="nucleotide sequence ID" value="NZ_CP021425.1"/>
</dbReference>
<dbReference type="OrthoDB" id="5439314at2"/>
<dbReference type="InterPro" id="IPR012334">
    <property type="entry name" value="Pectin_lyas_fold"/>
</dbReference>
<dbReference type="Gene3D" id="2.160.20.10">
    <property type="entry name" value="Single-stranded right-handed beta-helix, Pectin lyase-like"/>
    <property type="match status" value="1"/>
</dbReference>
<evidence type="ECO:0000313" key="3">
    <source>
        <dbReference type="Proteomes" id="UP000196027"/>
    </source>
</evidence>
<protein>
    <submittedName>
        <fullName evidence="2">Uncharacterized protein</fullName>
    </submittedName>
</protein>
<proteinExistence type="predicted"/>
<dbReference type="SUPFAM" id="SSF51126">
    <property type="entry name" value="Pectin lyase-like"/>
    <property type="match status" value="1"/>
</dbReference>
<reference evidence="2 3" key="1">
    <citation type="submission" date="2017-05" db="EMBL/GenBank/DDBJ databases">
        <title>Genomic insights into alkan degradation activity of Oleiphilus messinensis.</title>
        <authorList>
            <person name="Kozyavkin S.A."/>
            <person name="Slesarev A.I."/>
            <person name="Golyshin P.N."/>
            <person name="Korzhenkov A."/>
            <person name="Golyshina O.N."/>
            <person name="Toshchakov S.V."/>
        </authorList>
    </citation>
    <scope>NUCLEOTIDE SEQUENCE [LARGE SCALE GENOMIC DNA]</scope>
    <source>
        <strain evidence="2 3">ME102</strain>
    </source>
</reference>
<evidence type="ECO:0000256" key="1">
    <source>
        <dbReference type="SAM" id="SignalP"/>
    </source>
</evidence>
<dbReference type="EMBL" id="CP021425">
    <property type="protein sequence ID" value="ARU57959.1"/>
    <property type="molecule type" value="Genomic_DNA"/>
</dbReference>